<evidence type="ECO:0000259" key="4">
    <source>
        <dbReference type="Pfam" id="PF02875"/>
    </source>
</evidence>
<evidence type="ECO:0000256" key="2">
    <source>
        <dbReference type="ARBA" id="ARBA00022741"/>
    </source>
</evidence>
<feature type="domain" description="Mur ligase C-terminal" evidence="4">
    <location>
        <begin position="297"/>
        <end position="418"/>
    </location>
</feature>
<feature type="domain" description="Mur ligase central" evidence="5">
    <location>
        <begin position="32"/>
        <end position="146"/>
    </location>
</feature>
<evidence type="ECO:0000256" key="1">
    <source>
        <dbReference type="ARBA" id="ARBA00022598"/>
    </source>
</evidence>
<protein>
    <recommendedName>
        <fullName evidence="8">Mur ligase central domain-containing protein</fullName>
    </recommendedName>
</protein>
<evidence type="ECO:0000313" key="7">
    <source>
        <dbReference type="Proteomes" id="UP000177006"/>
    </source>
</evidence>
<dbReference type="GO" id="GO:0016881">
    <property type="term" value="F:acid-amino acid ligase activity"/>
    <property type="evidence" value="ECO:0007669"/>
    <property type="project" value="InterPro"/>
</dbReference>
<reference evidence="6 7" key="1">
    <citation type="journal article" date="2016" name="Nat. Commun.">
        <title>Thousands of microbial genomes shed light on interconnected biogeochemical processes in an aquifer system.</title>
        <authorList>
            <person name="Anantharaman K."/>
            <person name="Brown C.T."/>
            <person name="Hug L.A."/>
            <person name="Sharon I."/>
            <person name="Castelle C.J."/>
            <person name="Probst A.J."/>
            <person name="Thomas B.C."/>
            <person name="Singh A."/>
            <person name="Wilkins M.J."/>
            <person name="Karaoz U."/>
            <person name="Brodie E.L."/>
            <person name="Williams K.H."/>
            <person name="Hubbard S.S."/>
            <person name="Banfield J.F."/>
        </authorList>
    </citation>
    <scope>NUCLEOTIDE SEQUENCE [LARGE SCALE GENOMIC DNA]</scope>
</reference>
<dbReference type="Gene3D" id="3.40.1190.10">
    <property type="entry name" value="Mur-like, catalytic domain"/>
    <property type="match status" value="1"/>
</dbReference>
<dbReference type="Proteomes" id="UP000177006">
    <property type="component" value="Unassembled WGS sequence"/>
</dbReference>
<dbReference type="InterPro" id="IPR036565">
    <property type="entry name" value="Mur-like_cat_sf"/>
</dbReference>
<dbReference type="Pfam" id="PF02875">
    <property type="entry name" value="Mur_ligase_C"/>
    <property type="match status" value="1"/>
</dbReference>
<dbReference type="GO" id="GO:0005524">
    <property type="term" value="F:ATP binding"/>
    <property type="evidence" value="ECO:0007669"/>
    <property type="project" value="UniProtKB-KW"/>
</dbReference>
<dbReference type="InterPro" id="IPR004101">
    <property type="entry name" value="Mur_ligase_C"/>
</dbReference>
<feature type="domain" description="Mur ligase central" evidence="5">
    <location>
        <begin position="166"/>
        <end position="255"/>
    </location>
</feature>
<evidence type="ECO:0000313" key="6">
    <source>
        <dbReference type="EMBL" id="OGD62761.1"/>
    </source>
</evidence>
<comment type="caution">
    <text evidence="6">The sequence shown here is derived from an EMBL/GenBank/DDBJ whole genome shotgun (WGS) entry which is preliminary data.</text>
</comment>
<evidence type="ECO:0000259" key="5">
    <source>
        <dbReference type="Pfam" id="PF08245"/>
    </source>
</evidence>
<evidence type="ECO:0008006" key="8">
    <source>
        <dbReference type="Google" id="ProtNLM"/>
    </source>
</evidence>
<keyword evidence="2" id="KW-0547">Nucleotide-binding</keyword>
<organism evidence="6 7">
    <name type="scientific">Candidatus Beckwithbacteria bacterium RBG_13_42_9</name>
    <dbReference type="NCBI Taxonomy" id="1797457"/>
    <lineage>
        <taxon>Bacteria</taxon>
        <taxon>Candidatus Beckwithiibacteriota</taxon>
    </lineage>
</organism>
<dbReference type="PANTHER" id="PTHR43024">
    <property type="entry name" value="UDP-N-ACETYLMURAMOYL-TRIPEPTIDE--D-ALANYL-D-ALANINE LIGASE"/>
    <property type="match status" value="1"/>
</dbReference>
<dbReference type="InterPro" id="IPR036615">
    <property type="entry name" value="Mur_ligase_C_dom_sf"/>
</dbReference>
<dbReference type="InterPro" id="IPR013221">
    <property type="entry name" value="Mur_ligase_cen"/>
</dbReference>
<keyword evidence="3" id="KW-0067">ATP-binding</keyword>
<dbReference type="PANTHER" id="PTHR43024:SF1">
    <property type="entry name" value="UDP-N-ACETYLMURAMOYL-TRIPEPTIDE--D-ALANYL-D-ALANINE LIGASE"/>
    <property type="match status" value="1"/>
</dbReference>
<proteinExistence type="predicted"/>
<sequence length="459" mass="51383">MKKLFTFIILTYLRLAARLQLAKIHPKIVGLTGSVGKTSLRNAVAAVLATKYRVKKSIKANSETGIPLDILGLHPRDYSFGDWLRLILLIPVKLLFDWQRYDIYVVELGVDEPLPPKNMEYLLRFIKPDIGVFLNVAPVHTQQFAKLIHPNELFSSINQREDFLLKAIAQEKGRLVTKLEKDKVAIVNRDDPYVWSVAQRTKAKLVAFGQSVTDPNQVKITGVDHFVTGKKIIHPNEVTTKFTFVYQTKTQVVQLSLLVPDYYASTLAAAISVGLNLGISFTEAGKALVQNFKLPPGRMNLFAGINNSLLIDSSYNASRLATIGALELLAKVPAKPKVIVLGDMRELGEIAGQEHELVAQEILKVADEVILVGPLTKKYVFPIISSKLPTHWFVNSWQAADYLKLHLENGSAVLIKGSQNTIFTETIVEKLLKNQADVKKLCRRGEFWEKQRQQLAIAK</sequence>
<dbReference type="EMBL" id="MEZK01000017">
    <property type="protein sequence ID" value="OGD62761.1"/>
    <property type="molecule type" value="Genomic_DNA"/>
</dbReference>
<dbReference type="Gene3D" id="3.90.190.20">
    <property type="entry name" value="Mur ligase, C-terminal domain"/>
    <property type="match status" value="1"/>
</dbReference>
<keyword evidence="1" id="KW-0436">Ligase</keyword>
<dbReference type="SUPFAM" id="SSF53623">
    <property type="entry name" value="MurD-like peptide ligases, catalytic domain"/>
    <property type="match status" value="1"/>
</dbReference>
<dbReference type="STRING" id="1797457.A2160_04825"/>
<dbReference type="InterPro" id="IPR051046">
    <property type="entry name" value="MurCDEF_CellWall_CoF430Synth"/>
</dbReference>
<dbReference type="AlphaFoldDB" id="A0A1F5E610"/>
<name>A0A1F5E610_9BACT</name>
<gene>
    <name evidence="6" type="ORF">A2160_04825</name>
</gene>
<dbReference type="Pfam" id="PF08245">
    <property type="entry name" value="Mur_ligase_M"/>
    <property type="match status" value="2"/>
</dbReference>
<dbReference type="SUPFAM" id="SSF53244">
    <property type="entry name" value="MurD-like peptide ligases, peptide-binding domain"/>
    <property type="match status" value="1"/>
</dbReference>
<accession>A0A1F5E610</accession>
<evidence type="ECO:0000256" key="3">
    <source>
        <dbReference type="ARBA" id="ARBA00022840"/>
    </source>
</evidence>